<sequence length="31" mass="3574">MRNTVEHVASIYTIFSIILEKNSKYCNSPKS</sequence>
<evidence type="ECO:0000313" key="1">
    <source>
        <dbReference type="EMBL" id="MBX72171.1"/>
    </source>
</evidence>
<dbReference type="EMBL" id="GGEC01091687">
    <property type="protein sequence ID" value="MBX72171.1"/>
    <property type="molecule type" value="Transcribed_RNA"/>
</dbReference>
<proteinExistence type="predicted"/>
<reference evidence="1" key="1">
    <citation type="submission" date="2018-02" db="EMBL/GenBank/DDBJ databases">
        <title>Rhizophora mucronata_Transcriptome.</title>
        <authorList>
            <person name="Meera S.P."/>
            <person name="Sreeshan A."/>
            <person name="Augustine A."/>
        </authorList>
    </citation>
    <scope>NUCLEOTIDE SEQUENCE</scope>
    <source>
        <tissue evidence="1">Leaf</tissue>
    </source>
</reference>
<accession>A0A2P2QZ31</accession>
<name>A0A2P2QZ31_RHIMU</name>
<dbReference type="AlphaFoldDB" id="A0A2P2QZ31"/>
<organism evidence="1">
    <name type="scientific">Rhizophora mucronata</name>
    <name type="common">Asiatic mangrove</name>
    <dbReference type="NCBI Taxonomy" id="61149"/>
    <lineage>
        <taxon>Eukaryota</taxon>
        <taxon>Viridiplantae</taxon>
        <taxon>Streptophyta</taxon>
        <taxon>Embryophyta</taxon>
        <taxon>Tracheophyta</taxon>
        <taxon>Spermatophyta</taxon>
        <taxon>Magnoliopsida</taxon>
        <taxon>eudicotyledons</taxon>
        <taxon>Gunneridae</taxon>
        <taxon>Pentapetalae</taxon>
        <taxon>rosids</taxon>
        <taxon>fabids</taxon>
        <taxon>Malpighiales</taxon>
        <taxon>Rhizophoraceae</taxon>
        <taxon>Rhizophora</taxon>
    </lineage>
</organism>
<protein>
    <submittedName>
        <fullName evidence="1">Uncharacterized protein</fullName>
    </submittedName>
</protein>